<dbReference type="EMBL" id="QMDV01000002">
    <property type="protein sequence ID" value="RAU82744.1"/>
    <property type="molecule type" value="Genomic_DNA"/>
</dbReference>
<evidence type="ECO:0000256" key="1">
    <source>
        <dbReference type="SAM" id="Phobius"/>
    </source>
</evidence>
<name>A0A364REP1_9BACT</name>
<dbReference type="AlphaFoldDB" id="A0A364REP1"/>
<feature type="transmembrane region" description="Helical" evidence="1">
    <location>
        <begin position="98"/>
        <end position="116"/>
    </location>
</feature>
<keyword evidence="1" id="KW-1133">Transmembrane helix</keyword>
<protein>
    <recommendedName>
        <fullName evidence="2">Protein-glutamine gamma-glutamyltransferase-like C-terminal domain-containing protein</fullName>
    </recommendedName>
</protein>
<evidence type="ECO:0000313" key="4">
    <source>
        <dbReference type="Proteomes" id="UP000251692"/>
    </source>
</evidence>
<keyword evidence="1" id="KW-0472">Membrane</keyword>
<reference evidence="3 4" key="2">
    <citation type="submission" date="2018-07" db="EMBL/GenBank/DDBJ databases">
        <title>Pontibacter sp. 2b14 genomic sequence and assembly.</title>
        <authorList>
            <person name="Du Z.-J."/>
        </authorList>
    </citation>
    <scope>NUCLEOTIDE SEQUENCE [LARGE SCALE GENOMIC DNA]</scope>
    <source>
        <strain evidence="3 4">2b14</strain>
    </source>
</reference>
<keyword evidence="4" id="KW-1185">Reference proteome</keyword>
<accession>A0A364REP1</accession>
<proteinExistence type="predicted"/>
<organism evidence="3 4">
    <name type="scientific">Pontibacter arcticus</name>
    <dbReference type="NCBI Taxonomy" id="2080288"/>
    <lineage>
        <taxon>Bacteria</taxon>
        <taxon>Pseudomonadati</taxon>
        <taxon>Bacteroidota</taxon>
        <taxon>Cytophagia</taxon>
        <taxon>Cytophagales</taxon>
        <taxon>Hymenobacteraceae</taxon>
        <taxon>Pontibacter</taxon>
    </lineage>
</organism>
<evidence type="ECO:0000259" key="2">
    <source>
        <dbReference type="Pfam" id="PF13559"/>
    </source>
</evidence>
<gene>
    <name evidence="3" type="ORF">DP923_05670</name>
</gene>
<feature type="domain" description="Protein-glutamine gamma-glutamyltransferase-like C-terminal" evidence="2">
    <location>
        <begin position="167"/>
        <end position="230"/>
    </location>
</feature>
<comment type="caution">
    <text evidence="3">The sequence shown here is derived from an EMBL/GenBank/DDBJ whole genome shotgun (WGS) entry which is preliminary data.</text>
</comment>
<reference evidence="3 4" key="1">
    <citation type="submission" date="2018-06" db="EMBL/GenBank/DDBJ databases">
        <authorList>
            <person name="Liu Z.-W."/>
        </authorList>
    </citation>
    <scope>NUCLEOTIDE SEQUENCE [LARGE SCALE GENOMIC DNA]</scope>
    <source>
        <strain evidence="3 4">2b14</strain>
    </source>
</reference>
<dbReference type="OrthoDB" id="5491447at2"/>
<dbReference type="InterPro" id="IPR025403">
    <property type="entry name" value="TgpA-like_C"/>
</dbReference>
<sequence>MQASIKTVLSLFLCFSLFFGNGRPSYARQQDSAAAATAPIKLRMPDQKKLEALKNDSDFNYFEEVKTDNTRWQGFLYKVKQWLKDFFYQRQASGFWEFLMYVALVGVIGFVIIKMLKMDMRMLFGKKSSSVEIPYDIVEENIHELDLESLLENAITQHEYRKATRLLYLQSLKKLTEAELINWKPGKTNRSYISEVKQPVVRHEFEQLTNMFEYVWYGGATLGDSLFAEAHKKFGQFHILLKEHK</sequence>
<evidence type="ECO:0000313" key="3">
    <source>
        <dbReference type="EMBL" id="RAU82744.1"/>
    </source>
</evidence>
<keyword evidence="1" id="KW-0812">Transmembrane</keyword>
<dbReference type="Proteomes" id="UP000251692">
    <property type="component" value="Unassembled WGS sequence"/>
</dbReference>
<dbReference type="Pfam" id="PF13559">
    <property type="entry name" value="DUF4129"/>
    <property type="match status" value="1"/>
</dbReference>